<feature type="transmembrane region" description="Helical" evidence="12">
    <location>
        <begin position="139"/>
        <end position="156"/>
    </location>
</feature>
<feature type="transmembrane region" description="Helical" evidence="12">
    <location>
        <begin position="109"/>
        <end position="127"/>
    </location>
</feature>
<organism evidence="13 14">
    <name type="scientific">Ohtaekwangia kribbensis</name>
    <dbReference type="NCBI Taxonomy" id="688913"/>
    <lineage>
        <taxon>Bacteria</taxon>
        <taxon>Pseudomonadati</taxon>
        <taxon>Bacteroidota</taxon>
        <taxon>Cytophagia</taxon>
        <taxon>Cytophagales</taxon>
        <taxon>Fulvivirgaceae</taxon>
        <taxon>Ohtaekwangia</taxon>
    </lineage>
</organism>
<keyword evidence="8" id="KW-0350">Heme biosynthesis</keyword>
<evidence type="ECO:0000256" key="6">
    <source>
        <dbReference type="ARBA" id="ARBA00023002"/>
    </source>
</evidence>
<comment type="subcellular location">
    <subcellularLocation>
        <location evidence="1">Membrane</location>
        <topology evidence="1">Multi-pass membrane protein</topology>
    </subcellularLocation>
</comment>
<dbReference type="PANTHER" id="PTHR35457:SF1">
    <property type="entry name" value="HEME A SYNTHASE"/>
    <property type="match status" value="1"/>
</dbReference>
<evidence type="ECO:0000256" key="11">
    <source>
        <dbReference type="ARBA" id="ARBA00023444"/>
    </source>
</evidence>
<evidence type="ECO:0000256" key="3">
    <source>
        <dbReference type="ARBA" id="ARBA00022692"/>
    </source>
</evidence>
<feature type="transmembrane region" description="Helical" evidence="12">
    <location>
        <begin position="276"/>
        <end position="300"/>
    </location>
</feature>
<evidence type="ECO:0000256" key="2">
    <source>
        <dbReference type="ARBA" id="ARBA00022475"/>
    </source>
</evidence>
<keyword evidence="4" id="KW-0479">Metal-binding</keyword>
<comment type="caution">
    <text evidence="13">The sequence shown here is derived from an EMBL/GenBank/DDBJ whole genome shotgun (WGS) entry which is preliminary data.</text>
</comment>
<feature type="transmembrane region" description="Helical" evidence="12">
    <location>
        <begin position="201"/>
        <end position="219"/>
    </location>
</feature>
<keyword evidence="5 12" id="KW-1133">Transmembrane helix</keyword>
<evidence type="ECO:0000256" key="7">
    <source>
        <dbReference type="ARBA" id="ARBA00023004"/>
    </source>
</evidence>
<proteinExistence type="predicted"/>
<dbReference type="PANTHER" id="PTHR35457">
    <property type="entry name" value="HEME A SYNTHASE"/>
    <property type="match status" value="1"/>
</dbReference>
<evidence type="ECO:0000313" key="13">
    <source>
        <dbReference type="EMBL" id="MFD1001003.1"/>
    </source>
</evidence>
<dbReference type="InterPro" id="IPR003780">
    <property type="entry name" value="COX15/CtaA_fam"/>
</dbReference>
<reference evidence="14" key="1">
    <citation type="journal article" date="2019" name="Int. J. Syst. Evol. Microbiol.">
        <title>The Global Catalogue of Microorganisms (GCM) 10K type strain sequencing project: providing services to taxonomists for standard genome sequencing and annotation.</title>
        <authorList>
            <consortium name="The Broad Institute Genomics Platform"/>
            <consortium name="The Broad Institute Genome Sequencing Center for Infectious Disease"/>
            <person name="Wu L."/>
            <person name="Ma J."/>
        </authorList>
    </citation>
    <scope>NUCLEOTIDE SEQUENCE [LARGE SCALE GENOMIC DNA]</scope>
    <source>
        <strain evidence="14">CCUG 58938</strain>
    </source>
</reference>
<evidence type="ECO:0000256" key="4">
    <source>
        <dbReference type="ARBA" id="ARBA00022723"/>
    </source>
</evidence>
<feature type="transmembrane region" description="Helical" evidence="12">
    <location>
        <begin position="306"/>
        <end position="324"/>
    </location>
</feature>
<keyword evidence="9 12" id="KW-0472">Membrane</keyword>
<keyword evidence="3 12" id="KW-0812">Transmembrane</keyword>
<keyword evidence="6" id="KW-0560">Oxidoreductase</keyword>
<dbReference type="EMBL" id="JBHTKA010000007">
    <property type="protein sequence ID" value="MFD1001003.1"/>
    <property type="molecule type" value="Genomic_DNA"/>
</dbReference>
<sequence>MRSFRRLTISTLIAVYLLILVGGIVRSTGSGMGCPDWPKCFGNWVPPKSVSELPSDYKDIYAQYREKKNIKFAKYLRALGMEDTAEKLLNDPSVREESDFNPTKTWIEYVNRIVGVVIGFLIFAVFISSLRFWKTEGRLTVISFVTFLLVGFQGWIGSFVVSTNLTPWTITVHMFLAILIVALLVYLVHRSSYVTTIDSPIGFWWLIVCMAVLLVQTLLGTQVREAIDNVSAWAIREAWISNLGVEFVLHRSFSWIVLVLHVGLIFNLRKTVHSKAFLLTLIVLILGTILTGAGMAYFAVPPYLQPLHLLFATVTFGVQFLLLLKLNRKQEPVVTN</sequence>
<feature type="transmembrane region" description="Helical" evidence="12">
    <location>
        <begin position="7"/>
        <end position="25"/>
    </location>
</feature>
<keyword evidence="2" id="KW-1003">Cell membrane</keyword>
<feature type="transmembrane region" description="Helical" evidence="12">
    <location>
        <begin position="168"/>
        <end position="189"/>
    </location>
</feature>
<protein>
    <submittedName>
        <fullName evidence="13">Heme A synthase</fullName>
    </submittedName>
</protein>
<evidence type="ECO:0000256" key="9">
    <source>
        <dbReference type="ARBA" id="ARBA00023136"/>
    </source>
</evidence>
<evidence type="ECO:0000256" key="1">
    <source>
        <dbReference type="ARBA" id="ARBA00004141"/>
    </source>
</evidence>
<comment type="pathway">
    <text evidence="11">Porphyrin-containing compound metabolism.</text>
</comment>
<evidence type="ECO:0000256" key="8">
    <source>
        <dbReference type="ARBA" id="ARBA00023133"/>
    </source>
</evidence>
<accession>A0ABW3K4T3</accession>
<keyword evidence="10" id="KW-1015">Disulfide bond</keyword>
<name>A0ABW3K4T3_9BACT</name>
<dbReference type="InterPro" id="IPR050450">
    <property type="entry name" value="COX15/CtaA_HemeA_synthase"/>
</dbReference>
<evidence type="ECO:0000256" key="10">
    <source>
        <dbReference type="ARBA" id="ARBA00023157"/>
    </source>
</evidence>
<keyword evidence="7" id="KW-0408">Iron</keyword>
<feature type="transmembrane region" description="Helical" evidence="12">
    <location>
        <begin position="252"/>
        <end position="269"/>
    </location>
</feature>
<dbReference type="Pfam" id="PF02628">
    <property type="entry name" value="COX15-CtaA"/>
    <property type="match status" value="2"/>
</dbReference>
<keyword evidence="14" id="KW-1185">Reference proteome</keyword>
<evidence type="ECO:0000256" key="12">
    <source>
        <dbReference type="SAM" id="Phobius"/>
    </source>
</evidence>
<evidence type="ECO:0000313" key="14">
    <source>
        <dbReference type="Proteomes" id="UP001597112"/>
    </source>
</evidence>
<gene>
    <name evidence="13" type="ORF">ACFQ21_16875</name>
</gene>
<dbReference type="RefSeq" id="WP_377580456.1">
    <property type="nucleotide sequence ID" value="NZ_JBHTKA010000007.1"/>
</dbReference>
<evidence type="ECO:0000256" key="5">
    <source>
        <dbReference type="ARBA" id="ARBA00022989"/>
    </source>
</evidence>
<dbReference type="Proteomes" id="UP001597112">
    <property type="component" value="Unassembled WGS sequence"/>
</dbReference>